<evidence type="ECO:0000256" key="6">
    <source>
        <dbReference type="ARBA" id="ARBA00022723"/>
    </source>
</evidence>
<dbReference type="Ensembl" id="ENSECRT00000025642.1">
    <property type="protein sequence ID" value="ENSECRP00000025102.1"/>
    <property type="gene ID" value="ENSECRG00000016976.1"/>
</dbReference>
<dbReference type="GO" id="GO:0044666">
    <property type="term" value="C:MLL3/4 complex"/>
    <property type="evidence" value="ECO:0007669"/>
    <property type="project" value="TreeGrafter"/>
</dbReference>
<evidence type="ECO:0000256" key="10">
    <source>
        <dbReference type="ARBA" id="ARBA00022853"/>
    </source>
</evidence>
<evidence type="ECO:0000256" key="11">
    <source>
        <dbReference type="ARBA" id="ARBA00023015"/>
    </source>
</evidence>
<evidence type="ECO:0000256" key="5">
    <source>
        <dbReference type="ARBA" id="ARBA00022691"/>
    </source>
</evidence>
<keyword evidence="6" id="KW-0479">Metal-binding</keyword>
<evidence type="ECO:0000313" key="19">
    <source>
        <dbReference type="Proteomes" id="UP000694620"/>
    </source>
</evidence>
<evidence type="ECO:0000256" key="7">
    <source>
        <dbReference type="ARBA" id="ARBA00022737"/>
    </source>
</evidence>
<dbReference type="InterPro" id="IPR001214">
    <property type="entry name" value="SET_dom"/>
</dbReference>
<reference evidence="18" key="1">
    <citation type="submission" date="2025-08" db="UniProtKB">
        <authorList>
            <consortium name="Ensembl"/>
        </authorList>
    </citation>
    <scope>IDENTIFICATION</scope>
</reference>
<dbReference type="Pfam" id="PF05965">
    <property type="entry name" value="FYRC"/>
    <property type="match status" value="1"/>
</dbReference>
<dbReference type="InterPro" id="IPR046341">
    <property type="entry name" value="SET_dom_sf"/>
</dbReference>
<evidence type="ECO:0000256" key="15">
    <source>
        <dbReference type="ARBA" id="ARBA00049353"/>
    </source>
</evidence>
<dbReference type="GO" id="GO:0045944">
    <property type="term" value="P:positive regulation of transcription by RNA polymerase II"/>
    <property type="evidence" value="ECO:0007669"/>
    <property type="project" value="TreeGrafter"/>
</dbReference>
<dbReference type="PROSITE" id="PS51542">
    <property type="entry name" value="FYRN"/>
    <property type="match status" value="1"/>
</dbReference>
<dbReference type="GeneTree" id="ENSGT00940000155281"/>
<dbReference type="SMART" id="SM00541">
    <property type="entry name" value="FYRN"/>
    <property type="match status" value="1"/>
</dbReference>
<evidence type="ECO:0000256" key="1">
    <source>
        <dbReference type="ARBA" id="ARBA00004123"/>
    </source>
</evidence>
<dbReference type="Proteomes" id="UP000694620">
    <property type="component" value="Unassembled WGS sequence"/>
</dbReference>
<dbReference type="InterPro" id="IPR003889">
    <property type="entry name" value="FYrich_C"/>
</dbReference>
<keyword evidence="13" id="KW-0539">Nucleus</keyword>
<evidence type="ECO:0000256" key="9">
    <source>
        <dbReference type="ARBA" id="ARBA00022833"/>
    </source>
</evidence>
<keyword evidence="12" id="KW-0804">Transcription</keyword>
<evidence type="ECO:0000256" key="2">
    <source>
        <dbReference type="ARBA" id="ARBA00022553"/>
    </source>
</evidence>
<accession>A0A8C4T4C5</accession>
<dbReference type="PANTHER" id="PTHR45888:SF1">
    <property type="entry name" value="HISTONE-LYSINE N-METHYLTRANSFERASE 2C"/>
    <property type="match status" value="1"/>
</dbReference>
<sequence>MLCHMHKPRGLHEQELRYFAVFRRVYVQRDEVRQIASIVQRGERDHTFRVGSLIFHSLGQLLPQQLRAFHSACAIFPVGYEASRIYWSTRHSNRRCRYLCAIDEKEGLPEFSLRVVEQGYEDLLLTDTSPKGVWDQVLRRVAELRSQVGTLKLFPVYLKGEDLFGLSVSAVTRIIESLPGVEACAKYTFRYGRNPLMELPLAINPTGCARSEPRAPSHVKRFVLRPHTLNSSGTSKSFQSTVTGELNAPYSKQFVHSKSSQYRKMKAEWKSNVYLARSRIQGLGLYAARDIEKHTMVIEYIGTVLRNEVANRKEKLYESQNRGVYMFRIDNAHVIDATLTGGPARYINHSCAPNCVAEGVTFEKGQKIIISSTRRIQKGEELCYDYKFDFEDDQHKIPCHCGAVNCRKWMN</sequence>
<comment type="catalytic activity">
    <reaction evidence="15">
        <text>L-lysyl(4)-[histone H3] + S-adenosyl-L-methionine = N(6)-methyl-L-lysyl(4)-[histone H3] + S-adenosyl-L-homocysteine + H(+)</text>
        <dbReference type="Rhea" id="RHEA:60264"/>
        <dbReference type="Rhea" id="RHEA-COMP:15543"/>
        <dbReference type="Rhea" id="RHEA-COMP:15547"/>
        <dbReference type="ChEBI" id="CHEBI:15378"/>
        <dbReference type="ChEBI" id="CHEBI:29969"/>
        <dbReference type="ChEBI" id="CHEBI:57856"/>
        <dbReference type="ChEBI" id="CHEBI:59789"/>
        <dbReference type="ChEBI" id="CHEBI:61929"/>
        <dbReference type="EC" id="2.1.1.364"/>
    </reaction>
    <physiologicalReaction direction="left-to-right" evidence="15">
        <dbReference type="Rhea" id="RHEA:60265"/>
    </physiologicalReaction>
</comment>
<dbReference type="PROSITE" id="PS50280">
    <property type="entry name" value="SET"/>
    <property type="match status" value="1"/>
</dbReference>
<dbReference type="PROSITE" id="PS51543">
    <property type="entry name" value="FYRC"/>
    <property type="match status" value="1"/>
</dbReference>
<keyword evidence="8" id="KW-0863">Zinc-finger</keyword>
<dbReference type="SUPFAM" id="SSF82199">
    <property type="entry name" value="SET domain"/>
    <property type="match status" value="1"/>
</dbReference>
<dbReference type="Gene3D" id="3.30.160.360">
    <property type="match status" value="1"/>
</dbReference>
<keyword evidence="11" id="KW-0805">Transcription regulation</keyword>
<dbReference type="FunFam" id="3.30.160.360:FF:000001">
    <property type="entry name" value="Histone-lysine N-methyltransferase"/>
    <property type="match status" value="1"/>
</dbReference>
<keyword evidence="10" id="KW-0156">Chromatin regulator</keyword>
<dbReference type="Pfam" id="PF00856">
    <property type="entry name" value="SET"/>
    <property type="match status" value="1"/>
</dbReference>
<organism evidence="18 19">
    <name type="scientific">Erpetoichthys calabaricus</name>
    <name type="common">Rope fish</name>
    <name type="synonym">Calamoichthys calabaricus</name>
    <dbReference type="NCBI Taxonomy" id="27687"/>
    <lineage>
        <taxon>Eukaryota</taxon>
        <taxon>Metazoa</taxon>
        <taxon>Chordata</taxon>
        <taxon>Craniata</taxon>
        <taxon>Vertebrata</taxon>
        <taxon>Euteleostomi</taxon>
        <taxon>Actinopterygii</taxon>
        <taxon>Polypteriformes</taxon>
        <taxon>Polypteridae</taxon>
        <taxon>Erpetoichthys</taxon>
    </lineage>
</organism>
<dbReference type="PROSITE" id="PS50868">
    <property type="entry name" value="POST_SET"/>
    <property type="match status" value="1"/>
</dbReference>
<proteinExistence type="predicted"/>
<evidence type="ECO:0000256" key="12">
    <source>
        <dbReference type="ARBA" id="ARBA00023163"/>
    </source>
</evidence>
<dbReference type="GO" id="GO:0140945">
    <property type="term" value="F:histone H3K4 monomethyltransferase activity"/>
    <property type="evidence" value="ECO:0007669"/>
    <property type="project" value="UniProtKB-EC"/>
</dbReference>
<dbReference type="SMART" id="SM00542">
    <property type="entry name" value="FYRC"/>
    <property type="match status" value="1"/>
</dbReference>
<dbReference type="SMART" id="SM00317">
    <property type="entry name" value="SET"/>
    <property type="match status" value="1"/>
</dbReference>
<keyword evidence="3" id="KW-0489">Methyltransferase</keyword>
<evidence type="ECO:0000256" key="14">
    <source>
        <dbReference type="ARBA" id="ARBA00023620"/>
    </source>
</evidence>
<dbReference type="FunFam" id="2.170.270.10:FF:000003">
    <property type="entry name" value="Histone-lysine N-methyltransferase"/>
    <property type="match status" value="1"/>
</dbReference>
<evidence type="ECO:0000256" key="13">
    <source>
        <dbReference type="ARBA" id="ARBA00023242"/>
    </source>
</evidence>
<dbReference type="GO" id="GO:0032259">
    <property type="term" value="P:methylation"/>
    <property type="evidence" value="ECO:0007669"/>
    <property type="project" value="UniProtKB-KW"/>
</dbReference>
<keyword evidence="5" id="KW-0949">S-adenosyl-L-methionine</keyword>
<feature type="domain" description="SET" evidence="16">
    <location>
        <begin position="271"/>
        <end position="387"/>
    </location>
</feature>
<reference evidence="18" key="2">
    <citation type="submission" date="2025-09" db="UniProtKB">
        <authorList>
            <consortium name="Ensembl"/>
        </authorList>
    </citation>
    <scope>IDENTIFICATION</scope>
</reference>
<dbReference type="PANTHER" id="PTHR45888">
    <property type="entry name" value="HL01030P-RELATED"/>
    <property type="match status" value="1"/>
</dbReference>
<keyword evidence="19" id="KW-1185">Reference proteome</keyword>
<keyword evidence="2" id="KW-0597">Phosphoprotein</keyword>
<evidence type="ECO:0000313" key="18">
    <source>
        <dbReference type="Ensembl" id="ENSECRP00000025102.1"/>
    </source>
</evidence>
<dbReference type="InterPro" id="IPR003888">
    <property type="entry name" value="FYrich_N"/>
</dbReference>
<protein>
    <recommendedName>
        <fullName evidence="14">[histone H3]-lysine(4) N-methyltransferase</fullName>
        <ecNumber evidence="14">2.1.1.364</ecNumber>
    </recommendedName>
</protein>
<dbReference type="AlphaFoldDB" id="A0A8C4T4C5"/>
<dbReference type="Pfam" id="PF05964">
    <property type="entry name" value="FYRN"/>
    <property type="match status" value="1"/>
</dbReference>
<evidence type="ECO:0000256" key="8">
    <source>
        <dbReference type="ARBA" id="ARBA00022771"/>
    </source>
</evidence>
<dbReference type="Gene3D" id="2.170.270.10">
    <property type="entry name" value="SET domain"/>
    <property type="match status" value="1"/>
</dbReference>
<evidence type="ECO:0000256" key="4">
    <source>
        <dbReference type="ARBA" id="ARBA00022679"/>
    </source>
</evidence>
<dbReference type="EC" id="2.1.1.364" evidence="14"/>
<evidence type="ECO:0000259" key="17">
    <source>
        <dbReference type="PROSITE" id="PS50868"/>
    </source>
</evidence>
<dbReference type="CDD" id="cd19171">
    <property type="entry name" value="SET_KMT2C_2D"/>
    <property type="match status" value="1"/>
</dbReference>
<dbReference type="GO" id="GO:0008270">
    <property type="term" value="F:zinc ion binding"/>
    <property type="evidence" value="ECO:0007669"/>
    <property type="project" value="UniProtKB-KW"/>
</dbReference>
<evidence type="ECO:0000259" key="16">
    <source>
        <dbReference type="PROSITE" id="PS50280"/>
    </source>
</evidence>
<feature type="domain" description="Post-SET" evidence="17">
    <location>
        <begin position="395"/>
        <end position="411"/>
    </location>
</feature>
<name>A0A8C4T4C5_ERPCA</name>
<evidence type="ECO:0000256" key="3">
    <source>
        <dbReference type="ARBA" id="ARBA00022603"/>
    </source>
</evidence>
<dbReference type="SMART" id="SM00508">
    <property type="entry name" value="PostSET"/>
    <property type="match status" value="1"/>
</dbReference>
<dbReference type="GO" id="GO:0003713">
    <property type="term" value="F:transcription coactivator activity"/>
    <property type="evidence" value="ECO:0007669"/>
    <property type="project" value="TreeGrafter"/>
</dbReference>
<dbReference type="InterPro" id="IPR003616">
    <property type="entry name" value="Post-SET_dom"/>
</dbReference>
<comment type="subcellular location">
    <subcellularLocation>
        <location evidence="1">Nucleus</location>
    </subcellularLocation>
</comment>
<keyword evidence="4" id="KW-0808">Transferase</keyword>
<keyword evidence="7" id="KW-0677">Repeat</keyword>
<keyword evidence="9" id="KW-0862">Zinc</keyword>